<dbReference type="PANTHER" id="PTHR13078:SF56">
    <property type="entry name" value="PEROXISOMAL MULTIFUNCTIONAL ENZYME TYPE 2"/>
    <property type="match status" value="1"/>
</dbReference>
<feature type="domain" description="MaoC-like" evidence="2">
    <location>
        <begin position="52"/>
        <end position="164"/>
    </location>
</feature>
<proteinExistence type="predicted"/>
<evidence type="ECO:0000259" key="2">
    <source>
        <dbReference type="Pfam" id="PF01575"/>
    </source>
</evidence>
<dbReference type="SUPFAM" id="SSF54637">
    <property type="entry name" value="Thioesterase/thiol ester dehydrase-isomerase"/>
    <property type="match status" value="2"/>
</dbReference>
<feature type="region of interest" description="Disordered" evidence="1">
    <location>
        <begin position="39"/>
        <end position="63"/>
    </location>
</feature>
<protein>
    <submittedName>
        <fullName evidence="3">Unannotated protein</fullName>
    </submittedName>
</protein>
<sequence>MYDKVKAAVIVTEAEATDAAGKPLYSTRSSVFIREAGGFGGERGPSGAVNEPPAKAPDHEETFQTSPDQALLYRLNGDRNPLHSDPKHPAVAAGVFPRPILHGLCTYGFTGRGLLNSLCDGDADRFKHIEGRFASPVFPGEALTVKIWKTAPGEAVFETYVGDRKVIDQGLVRYS</sequence>
<dbReference type="EMBL" id="CAEZVQ010000096">
    <property type="protein sequence ID" value="CAB4638400.1"/>
    <property type="molecule type" value="Genomic_DNA"/>
</dbReference>
<dbReference type="GO" id="GO:0003857">
    <property type="term" value="F:(3S)-3-hydroxyacyl-CoA dehydrogenase (NAD+) activity"/>
    <property type="evidence" value="ECO:0007669"/>
    <property type="project" value="TreeGrafter"/>
</dbReference>
<accession>A0A6J6JM38</accession>
<dbReference type="Pfam" id="PF01575">
    <property type="entry name" value="MaoC_dehydratas"/>
    <property type="match status" value="1"/>
</dbReference>
<dbReference type="GO" id="GO:0044594">
    <property type="term" value="F:17-beta-hydroxysteroid dehydrogenase (NAD+) activity"/>
    <property type="evidence" value="ECO:0007669"/>
    <property type="project" value="TreeGrafter"/>
</dbReference>
<dbReference type="GO" id="GO:0006635">
    <property type="term" value="P:fatty acid beta-oxidation"/>
    <property type="evidence" value="ECO:0007669"/>
    <property type="project" value="TreeGrafter"/>
</dbReference>
<evidence type="ECO:0000313" key="3">
    <source>
        <dbReference type="EMBL" id="CAB4638400.1"/>
    </source>
</evidence>
<dbReference type="InterPro" id="IPR002539">
    <property type="entry name" value="MaoC-like_dom"/>
</dbReference>
<dbReference type="CDD" id="cd03448">
    <property type="entry name" value="HDE_HSD"/>
    <property type="match status" value="1"/>
</dbReference>
<name>A0A6J6JM38_9ZZZZ</name>
<reference evidence="3" key="1">
    <citation type="submission" date="2020-05" db="EMBL/GenBank/DDBJ databases">
        <authorList>
            <person name="Chiriac C."/>
            <person name="Salcher M."/>
            <person name="Ghai R."/>
            <person name="Kavagutti S V."/>
        </authorList>
    </citation>
    <scope>NUCLEOTIDE SEQUENCE</scope>
</reference>
<evidence type="ECO:0000256" key="1">
    <source>
        <dbReference type="SAM" id="MobiDB-lite"/>
    </source>
</evidence>
<organism evidence="3">
    <name type="scientific">freshwater metagenome</name>
    <dbReference type="NCBI Taxonomy" id="449393"/>
    <lineage>
        <taxon>unclassified sequences</taxon>
        <taxon>metagenomes</taxon>
        <taxon>ecological metagenomes</taxon>
    </lineage>
</organism>
<gene>
    <name evidence="3" type="ORF">UFOPK2086_00778</name>
</gene>
<dbReference type="Gene3D" id="3.10.129.10">
    <property type="entry name" value="Hotdog Thioesterase"/>
    <property type="match status" value="1"/>
</dbReference>
<dbReference type="AlphaFoldDB" id="A0A6J6JM38"/>
<dbReference type="InterPro" id="IPR029069">
    <property type="entry name" value="HotDog_dom_sf"/>
</dbReference>
<dbReference type="PANTHER" id="PTHR13078">
    <property type="entry name" value="PEROXISOMAL MULTIFUNCTIONAL ENZYME TYPE 2-RELATED"/>
    <property type="match status" value="1"/>
</dbReference>
<dbReference type="GO" id="GO:0004300">
    <property type="term" value="F:enoyl-CoA hydratase activity"/>
    <property type="evidence" value="ECO:0007669"/>
    <property type="project" value="TreeGrafter"/>
</dbReference>